<comment type="caution">
    <text evidence="3">The sequence shown here is derived from an EMBL/GenBank/DDBJ whole genome shotgun (WGS) entry which is preliminary data.</text>
</comment>
<name>A0A9W6X3X6_9STRA</name>
<dbReference type="InterPro" id="IPR009057">
    <property type="entry name" value="Homeodomain-like_sf"/>
</dbReference>
<feature type="domain" description="HTH psq-type" evidence="2">
    <location>
        <begin position="125"/>
        <end position="163"/>
    </location>
</feature>
<feature type="compositionally biased region" description="Low complexity" evidence="1">
    <location>
        <begin position="53"/>
        <end position="79"/>
    </location>
</feature>
<feature type="compositionally biased region" description="Basic and acidic residues" evidence="1">
    <location>
        <begin position="1"/>
        <end position="20"/>
    </location>
</feature>
<dbReference type="Gene3D" id="1.10.10.60">
    <property type="entry name" value="Homeodomain-like"/>
    <property type="match status" value="1"/>
</dbReference>
<evidence type="ECO:0000313" key="4">
    <source>
        <dbReference type="Proteomes" id="UP001165083"/>
    </source>
</evidence>
<dbReference type="Pfam" id="PF04218">
    <property type="entry name" value="CENP-B_N"/>
    <property type="match status" value="1"/>
</dbReference>
<organism evidence="3 4">
    <name type="scientific">Phytophthora lilii</name>
    <dbReference type="NCBI Taxonomy" id="2077276"/>
    <lineage>
        <taxon>Eukaryota</taxon>
        <taxon>Sar</taxon>
        <taxon>Stramenopiles</taxon>
        <taxon>Oomycota</taxon>
        <taxon>Peronosporomycetes</taxon>
        <taxon>Peronosporales</taxon>
        <taxon>Peronosporaceae</taxon>
        <taxon>Phytophthora</taxon>
    </lineage>
</organism>
<accession>A0A9W6X3X6</accession>
<evidence type="ECO:0000256" key="1">
    <source>
        <dbReference type="SAM" id="MobiDB-lite"/>
    </source>
</evidence>
<feature type="region of interest" description="Disordered" evidence="1">
    <location>
        <begin position="1"/>
        <end position="30"/>
    </location>
</feature>
<dbReference type="Proteomes" id="UP001165083">
    <property type="component" value="Unassembled WGS sequence"/>
</dbReference>
<protein>
    <submittedName>
        <fullName evidence="3">Unnamed protein product</fullName>
    </submittedName>
</protein>
<sequence length="227" mass="25449">MDSQERDTRLSHNDDERRTAQVEADCNTLQSMMQQPLGEFMALHAAGNVDGVGSSTSSTSSGRAGQTSDNNSNSDNNSSQTPKTASTSKEDEPMQQEAKTEENAAEGDAPHKKQKKRVRYLRDTERHNIIKRIENGEKQAALAREYGVTRAAICHIKKNREEIITRYDLLIKQTQEIDRAENFSDPPGENLMVREIRSSSVLLLMTTLRDRRSGPATFRRAAGRLIM</sequence>
<dbReference type="GO" id="GO:0003677">
    <property type="term" value="F:DNA binding"/>
    <property type="evidence" value="ECO:0007669"/>
    <property type="project" value="InterPro"/>
</dbReference>
<evidence type="ECO:0000259" key="2">
    <source>
        <dbReference type="Pfam" id="PF04218"/>
    </source>
</evidence>
<feature type="compositionally biased region" description="Basic and acidic residues" evidence="1">
    <location>
        <begin position="88"/>
        <end position="102"/>
    </location>
</feature>
<gene>
    <name evidence="3" type="ORF">Plil01_001250800</name>
</gene>
<dbReference type="AlphaFoldDB" id="A0A9W6X3X6"/>
<feature type="region of interest" description="Disordered" evidence="1">
    <location>
        <begin position="48"/>
        <end position="120"/>
    </location>
</feature>
<dbReference type="EMBL" id="BSXW01000778">
    <property type="protein sequence ID" value="GMF29458.1"/>
    <property type="molecule type" value="Genomic_DNA"/>
</dbReference>
<dbReference type="InterPro" id="IPR007889">
    <property type="entry name" value="HTH_Psq"/>
</dbReference>
<dbReference type="OrthoDB" id="10257085at2759"/>
<reference evidence="3" key="1">
    <citation type="submission" date="2023-04" db="EMBL/GenBank/DDBJ databases">
        <title>Phytophthora lilii NBRC 32176.</title>
        <authorList>
            <person name="Ichikawa N."/>
            <person name="Sato H."/>
            <person name="Tonouchi N."/>
        </authorList>
    </citation>
    <scope>NUCLEOTIDE SEQUENCE</scope>
    <source>
        <strain evidence="3">NBRC 32176</strain>
    </source>
</reference>
<evidence type="ECO:0000313" key="3">
    <source>
        <dbReference type="EMBL" id="GMF29458.1"/>
    </source>
</evidence>
<keyword evidence="4" id="KW-1185">Reference proteome</keyword>
<dbReference type="SUPFAM" id="SSF46689">
    <property type="entry name" value="Homeodomain-like"/>
    <property type="match status" value="1"/>
</dbReference>
<proteinExistence type="predicted"/>